<evidence type="ECO:0000313" key="1">
    <source>
        <dbReference type="EMBL" id="GAK96823.1"/>
    </source>
</evidence>
<keyword evidence="2" id="KW-1185">Reference proteome</keyword>
<reference evidence="1" key="1">
    <citation type="journal article" date="2014" name="Genome Announc.">
        <title>Draft Genome Sequences of Marine Flavobacterium Nonlabens Strains NR17, NR24, NR27, NR32, NR33, and Ara13.</title>
        <authorList>
            <person name="Nakanishi M."/>
            <person name="Meirelles P."/>
            <person name="Suzuki R."/>
            <person name="Takatani N."/>
            <person name="Mino S."/>
            <person name="Suda W."/>
            <person name="Oshima K."/>
            <person name="Hattori M."/>
            <person name="Ohkuma M."/>
            <person name="Hosokawa M."/>
            <person name="Miyashita K."/>
            <person name="Thompson F.L."/>
            <person name="Niwa A."/>
            <person name="Sawabe T."/>
            <person name="Sawabe T."/>
        </authorList>
    </citation>
    <scope>NUCLEOTIDE SEQUENCE [LARGE SCALE GENOMIC DNA]</scope>
    <source>
        <strain evidence="1">JCM 19294</strain>
    </source>
</reference>
<accession>A0A090Q502</accession>
<gene>
    <name evidence="1" type="ORF">JCM19294_1132</name>
</gene>
<dbReference type="EMBL" id="BBML01000003">
    <property type="protein sequence ID" value="GAK96823.1"/>
    <property type="molecule type" value="Genomic_DNA"/>
</dbReference>
<dbReference type="AlphaFoldDB" id="A0A090Q502"/>
<proteinExistence type="predicted"/>
<sequence length="273" mass="29395">MSGIVHPRIGNKSSGAPRGKDTEIVIFRWDHVQTKAPRDSKGVKMQGNIVFKDGMYATQVYATSSSISLPRGIEGDEDKGAYTQVPEFSHPGSPLELEELQYNLMNKPLGVAVKVGACDGEEPYYKVYGTACNPLRLIVEGQDDNEGVADIMRFEMSRPSSVPPGRYYGTWTFDSATVVLADATTVDVTNGDGEYQLTDNAAPTEITGLTNAVNGGKYTLLGSGGTNPATIQATGNFILLEGADWQGLSGERLTLQAFKDGASSFKFFELSRS</sequence>
<dbReference type="Proteomes" id="UP000029221">
    <property type="component" value="Unassembled WGS sequence"/>
</dbReference>
<evidence type="ECO:0000313" key="2">
    <source>
        <dbReference type="Proteomes" id="UP000029221"/>
    </source>
</evidence>
<name>A0A090Q502_9FLAO</name>
<dbReference type="eggNOG" id="ENOG502ZACF">
    <property type="taxonomic scope" value="Bacteria"/>
</dbReference>
<comment type="caution">
    <text evidence="1">The sequence shown here is derived from an EMBL/GenBank/DDBJ whole genome shotgun (WGS) entry which is preliminary data.</text>
</comment>
<protein>
    <submittedName>
        <fullName evidence="1">Uncharacterized protein</fullName>
    </submittedName>
</protein>
<dbReference type="RefSeq" id="WP_042278321.1">
    <property type="nucleotide sequence ID" value="NZ_BBML01000003.1"/>
</dbReference>
<organism evidence="1 2">
    <name type="scientific">Nonlabens tegetincola</name>
    <dbReference type="NCBI Taxonomy" id="323273"/>
    <lineage>
        <taxon>Bacteria</taxon>
        <taxon>Pseudomonadati</taxon>
        <taxon>Bacteroidota</taxon>
        <taxon>Flavobacteriia</taxon>
        <taxon>Flavobacteriales</taxon>
        <taxon>Flavobacteriaceae</taxon>
        <taxon>Nonlabens</taxon>
    </lineage>
</organism>